<dbReference type="Gene3D" id="3.90.550.10">
    <property type="entry name" value="Spore Coat Polysaccharide Biosynthesis Protein SpsA, Chain A"/>
    <property type="match status" value="1"/>
</dbReference>
<feature type="transmembrane region" description="Helical" evidence="11">
    <location>
        <begin position="623"/>
        <end position="645"/>
    </location>
</feature>
<evidence type="ECO:0008006" key="14">
    <source>
        <dbReference type="Google" id="ProtNLM"/>
    </source>
</evidence>
<reference evidence="12" key="1">
    <citation type="submission" date="2018-01" db="EMBL/GenBank/DDBJ databases">
        <authorList>
            <person name="Mao J.F."/>
        </authorList>
    </citation>
    <scope>NUCLEOTIDE SEQUENCE</scope>
    <source>
        <strain evidence="12">Huo1</strain>
        <tissue evidence="12">Leaf</tissue>
    </source>
</reference>
<protein>
    <recommendedName>
        <fullName evidence="14">Cellulose synthase A</fullName>
    </recommendedName>
</protein>
<evidence type="ECO:0000256" key="9">
    <source>
        <dbReference type="PIRSR" id="PIRSR605150-2"/>
    </source>
</evidence>
<dbReference type="Proteomes" id="UP000298416">
    <property type="component" value="Unassembled WGS sequence"/>
</dbReference>
<evidence type="ECO:0000256" key="7">
    <source>
        <dbReference type="ARBA" id="ARBA00023316"/>
    </source>
</evidence>
<feature type="transmembrane region" description="Helical" evidence="11">
    <location>
        <begin position="20"/>
        <end position="37"/>
    </location>
</feature>
<dbReference type="SUPFAM" id="SSF53448">
    <property type="entry name" value="Nucleotide-diphospho-sugar transferases"/>
    <property type="match status" value="1"/>
</dbReference>
<dbReference type="GO" id="GO:0012505">
    <property type="term" value="C:endomembrane system"/>
    <property type="evidence" value="ECO:0007669"/>
    <property type="project" value="UniProtKB-SubCell"/>
</dbReference>
<dbReference type="GO" id="GO:0016760">
    <property type="term" value="F:cellulose synthase (UDP-forming) activity"/>
    <property type="evidence" value="ECO:0007669"/>
    <property type="project" value="InterPro"/>
</dbReference>
<proteinExistence type="predicted"/>
<reference evidence="12" key="2">
    <citation type="submission" date="2020-08" db="EMBL/GenBank/DDBJ databases">
        <title>Plant Genome Project.</title>
        <authorList>
            <person name="Zhang R.-G."/>
        </authorList>
    </citation>
    <scope>NUCLEOTIDE SEQUENCE</scope>
    <source>
        <strain evidence="12">Huo1</strain>
        <tissue evidence="12">Leaf</tissue>
    </source>
</reference>
<feature type="binding site" evidence="10">
    <location>
        <position position="263"/>
    </location>
    <ligand>
        <name>Mn(2+)</name>
        <dbReference type="ChEBI" id="CHEBI:29035"/>
    </ligand>
</feature>
<gene>
    <name evidence="12" type="ORF">SASPL_143885</name>
</gene>
<keyword evidence="4 11" id="KW-0812">Transmembrane</keyword>
<evidence type="ECO:0000256" key="3">
    <source>
        <dbReference type="ARBA" id="ARBA00022679"/>
    </source>
</evidence>
<dbReference type="GO" id="GO:0030244">
    <property type="term" value="P:cellulose biosynthetic process"/>
    <property type="evidence" value="ECO:0007669"/>
    <property type="project" value="InterPro"/>
</dbReference>
<evidence type="ECO:0000256" key="4">
    <source>
        <dbReference type="ARBA" id="ARBA00022692"/>
    </source>
</evidence>
<dbReference type="GO" id="GO:0071555">
    <property type="term" value="P:cell wall organization"/>
    <property type="evidence" value="ECO:0007669"/>
    <property type="project" value="UniProtKB-KW"/>
</dbReference>
<feature type="active site" evidence="8">
    <location>
        <position position="130"/>
    </location>
</feature>
<dbReference type="EMBL" id="PNBA02000016">
    <property type="protein sequence ID" value="KAG6397715.1"/>
    <property type="molecule type" value="Genomic_DNA"/>
</dbReference>
<keyword evidence="2" id="KW-0328">Glycosyltransferase</keyword>
<dbReference type="GO" id="GO:0016020">
    <property type="term" value="C:membrane"/>
    <property type="evidence" value="ECO:0007669"/>
    <property type="project" value="InterPro"/>
</dbReference>
<feature type="transmembrane region" description="Helical" evidence="11">
    <location>
        <begin position="657"/>
        <end position="675"/>
    </location>
</feature>
<feature type="binding site" evidence="9">
    <location>
        <position position="130"/>
    </location>
    <ligand>
        <name>UDP-alpha-D-glucose</name>
        <dbReference type="ChEBI" id="CHEBI:58885"/>
    </ligand>
</feature>
<evidence type="ECO:0000313" key="12">
    <source>
        <dbReference type="EMBL" id="KAG6397715.1"/>
    </source>
</evidence>
<evidence type="ECO:0000256" key="5">
    <source>
        <dbReference type="ARBA" id="ARBA00022989"/>
    </source>
</evidence>
<feature type="binding site" evidence="10">
    <location>
        <position position="287"/>
    </location>
    <ligand>
        <name>Mn(2+)</name>
        <dbReference type="ChEBI" id="CHEBI:29035"/>
    </ligand>
</feature>
<feature type="transmembrane region" description="Helical" evidence="11">
    <location>
        <begin position="496"/>
        <end position="516"/>
    </location>
</feature>
<evidence type="ECO:0000313" key="13">
    <source>
        <dbReference type="Proteomes" id="UP000298416"/>
    </source>
</evidence>
<keyword evidence="6 11" id="KW-0472">Membrane</keyword>
<comment type="caution">
    <text evidence="12">The sequence shown here is derived from an EMBL/GenBank/DDBJ whole genome shotgun (WGS) entry which is preliminary data.</text>
</comment>
<dbReference type="InterPro" id="IPR005150">
    <property type="entry name" value="Cellulose_synth"/>
</dbReference>
<evidence type="ECO:0000256" key="8">
    <source>
        <dbReference type="PIRSR" id="PIRSR605150-1"/>
    </source>
</evidence>
<evidence type="ECO:0000256" key="2">
    <source>
        <dbReference type="ARBA" id="ARBA00022676"/>
    </source>
</evidence>
<feature type="active site" evidence="8">
    <location>
        <position position="425"/>
    </location>
</feature>
<dbReference type="FunFam" id="3.90.550.10:FF:000135">
    <property type="entry name" value="Cellulose synthase-like protein G3"/>
    <property type="match status" value="1"/>
</dbReference>
<feature type="binding site" evidence="9">
    <location>
        <position position="100"/>
    </location>
    <ligand>
        <name>UDP-alpha-D-glucose</name>
        <dbReference type="ChEBI" id="CHEBI:58885"/>
    </ligand>
</feature>
<keyword evidence="3" id="KW-0808">Transferase</keyword>
<evidence type="ECO:0000256" key="11">
    <source>
        <dbReference type="SAM" id="Phobius"/>
    </source>
</evidence>
<dbReference type="PANTHER" id="PTHR13301">
    <property type="entry name" value="X-BOX TRANSCRIPTION FACTOR-RELATED"/>
    <property type="match status" value="1"/>
</dbReference>
<keyword evidence="7" id="KW-0961">Cell wall biogenesis/degradation</keyword>
<sequence length="708" mass="79796">MERRGAEWFEALPRRIPNRVFALVYSAAILALFYRHATATTHRGFFISTWMVAADITLAFMWLNSQAFRINPVASRPHPFPEDLIPPALDVFICTADASKEPPLRVAATALSALAYDYPPEKLTVYISDDGASELTLFALVEAARFGKVWLPFCKENRIKLRCPQAFFGSASVTFDSTTLKIKELYDNMKRRVEDIVEKGYVGDEYKTKVFSRWGKDFTSLDHPSVVEVLLQSGEDIDAASCSMPNLVYVSRQKKRTSNHHFKAGALNALLRVSATLTNAPIILTLDCDMISNDPSTPQNIMCYFLDKSFNPNLGYVQFPVRFHGINKRDTYGSEMKRVFHINPEGMNGFVGPDYSGTGTFFNRKAFYGGPSSMIGPRDPDHLVKSHINDKAILEIAQDVTTCDYEKGTNWGSKIGFRYGSLVEDYYTGYMLHCEGWKSVFCNPTRPAFLAEMPIALNDVVTQTKRWNVGLLEVALSKHNPLTFGRRYIGSFMAHCYSYYAFGPFWSIPIMFYAFIPQITMLINVSIFPKASDPWFFLNMFLFLGAYGQDLIEFVSVRKWWNDQRMWLVRGLSSDLFGTLEYISNQLGIGGRSFNVTNKVDDEEMRKRYDEGKFEFGVSSPMFVPLSMAAIINLVAFLGGVLQFLKSRGSEDMLGQMVLTSMGVANSLPVYEAMVLRSDGGRMPTKITIISLVLASFLFLVVSSIANI</sequence>
<evidence type="ECO:0000256" key="10">
    <source>
        <dbReference type="PIRSR" id="PIRSR605150-3"/>
    </source>
</evidence>
<name>A0A8X8WNG7_SALSN</name>
<evidence type="ECO:0000256" key="6">
    <source>
        <dbReference type="ARBA" id="ARBA00023136"/>
    </source>
</evidence>
<accession>A0A8X8WNG7</accession>
<comment type="subcellular location">
    <subcellularLocation>
        <location evidence="1">Endomembrane system</location>
        <topology evidence="1">Multi-pass membrane protein</topology>
    </subcellularLocation>
</comment>
<keyword evidence="13" id="KW-1185">Reference proteome</keyword>
<dbReference type="OrthoDB" id="72851at2759"/>
<feature type="binding site" evidence="9">
    <location>
        <position position="101"/>
    </location>
    <ligand>
        <name>UDP-alpha-D-glucose</name>
        <dbReference type="ChEBI" id="CHEBI:58885"/>
    </ligand>
</feature>
<evidence type="ECO:0000256" key="1">
    <source>
        <dbReference type="ARBA" id="ARBA00004127"/>
    </source>
</evidence>
<feature type="transmembrane region" description="Helical" evidence="11">
    <location>
        <begin position="687"/>
        <end position="706"/>
    </location>
</feature>
<feature type="transmembrane region" description="Helical" evidence="11">
    <location>
        <begin position="536"/>
        <end position="557"/>
    </location>
</feature>
<dbReference type="Pfam" id="PF03552">
    <property type="entry name" value="Cellulose_synt"/>
    <property type="match status" value="2"/>
</dbReference>
<organism evidence="12">
    <name type="scientific">Salvia splendens</name>
    <name type="common">Scarlet sage</name>
    <dbReference type="NCBI Taxonomy" id="180675"/>
    <lineage>
        <taxon>Eukaryota</taxon>
        <taxon>Viridiplantae</taxon>
        <taxon>Streptophyta</taxon>
        <taxon>Embryophyta</taxon>
        <taxon>Tracheophyta</taxon>
        <taxon>Spermatophyta</taxon>
        <taxon>Magnoliopsida</taxon>
        <taxon>eudicotyledons</taxon>
        <taxon>Gunneridae</taxon>
        <taxon>Pentapetalae</taxon>
        <taxon>asterids</taxon>
        <taxon>lamiids</taxon>
        <taxon>Lamiales</taxon>
        <taxon>Lamiaceae</taxon>
        <taxon>Nepetoideae</taxon>
        <taxon>Mentheae</taxon>
        <taxon>Salviinae</taxon>
        <taxon>Salvia</taxon>
        <taxon>Salvia subgen. Calosphace</taxon>
        <taxon>core Calosphace</taxon>
    </lineage>
</organism>
<feature type="transmembrane region" description="Helical" evidence="11">
    <location>
        <begin position="43"/>
        <end position="63"/>
    </location>
</feature>
<dbReference type="AlphaFoldDB" id="A0A8X8WNG7"/>
<keyword evidence="5 11" id="KW-1133">Transmembrane helix</keyword>
<dbReference type="InterPro" id="IPR029044">
    <property type="entry name" value="Nucleotide-diphossugar_trans"/>
</dbReference>